<feature type="region of interest" description="Disordered" evidence="1">
    <location>
        <begin position="22"/>
        <end position="71"/>
    </location>
</feature>
<protein>
    <submittedName>
        <fullName evidence="3">Peptidase inhibitor family I36 protein</fullName>
    </submittedName>
</protein>
<dbReference type="Gene3D" id="2.60.20.10">
    <property type="entry name" value="Crystallins"/>
    <property type="match status" value="1"/>
</dbReference>
<proteinExistence type="predicted"/>
<name>A0A939TG39_9ACTN</name>
<dbReference type="InterPro" id="IPR010982">
    <property type="entry name" value="Lambda_DNA-bd_dom_sf"/>
</dbReference>
<feature type="transmembrane region" description="Helical" evidence="2">
    <location>
        <begin position="179"/>
        <end position="199"/>
    </location>
</feature>
<evidence type="ECO:0000256" key="1">
    <source>
        <dbReference type="SAM" id="MobiDB-lite"/>
    </source>
</evidence>
<keyword evidence="2" id="KW-0812">Transmembrane</keyword>
<gene>
    <name evidence="3" type="ORF">J4573_48665</name>
</gene>
<dbReference type="Proteomes" id="UP000669179">
    <property type="component" value="Unassembled WGS sequence"/>
</dbReference>
<organism evidence="3 4">
    <name type="scientific">Actinomadura barringtoniae</name>
    <dbReference type="NCBI Taxonomy" id="1427535"/>
    <lineage>
        <taxon>Bacteria</taxon>
        <taxon>Bacillati</taxon>
        <taxon>Actinomycetota</taxon>
        <taxon>Actinomycetes</taxon>
        <taxon>Streptosporangiales</taxon>
        <taxon>Thermomonosporaceae</taxon>
        <taxon>Actinomadura</taxon>
    </lineage>
</organism>
<accession>A0A939TG39</accession>
<reference evidence="3" key="1">
    <citation type="submission" date="2021-03" db="EMBL/GenBank/DDBJ databases">
        <authorList>
            <person name="Kanchanasin P."/>
            <person name="Saeng-In P."/>
            <person name="Phongsopitanun W."/>
            <person name="Yuki M."/>
            <person name="Kudo T."/>
            <person name="Ohkuma M."/>
            <person name="Tanasupawat S."/>
        </authorList>
    </citation>
    <scope>NUCLEOTIDE SEQUENCE</scope>
    <source>
        <strain evidence="3">GKU 128</strain>
    </source>
</reference>
<comment type="caution">
    <text evidence="3">The sequence shown here is derived from an EMBL/GenBank/DDBJ whole genome shotgun (WGS) entry which is preliminary data.</text>
</comment>
<sequence length="372" mass="40225">MTGASRIIPDVRTVYRQVKAGARGAVRPSADRRSTPRPAGRSIINRQRRAVGGSGRTMNSAARGNDDHADPARAENLSEFLNVLSRMRIARGQTYKELERLTGIPGSTLCDTLTGKRRPRRDVVDKVVRAYARNDAQAGRWMKTWALLSAAEAPGSQESALDETPPPAPRRSPWRGRPVVIWSALAVIVVAAIGIGIVATSSGAGAHGGARGGARGAARQGWNPTVQAQIDRQLLQLPGGDQINAHEVSYGEGKFVIGAGEPGYRDAAAADCPTGWICFYSHKDFGWPRARLAACGWSDLGWWDWNDRIESVRNNTGSAVRFINHDDHFNPANRHRFDRTLFSVGPHQALAVVPGTATPPDQADHVSRGCAK</sequence>
<dbReference type="CDD" id="cd00093">
    <property type="entry name" value="HTH_XRE"/>
    <property type="match status" value="1"/>
</dbReference>
<keyword evidence="4" id="KW-1185">Reference proteome</keyword>
<keyword evidence="2" id="KW-1133">Transmembrane helix</keyword>
<dbReference type="RefSeq" id="WP_208263264.1">
    <property type="nucleotide sequence ID" value="NZ_JAGEOJ010000031.1"/>
</dbReference>
<dbReference type="EMBL" id="JAGEOJ010000031">
    <property type="protein sequence ID" value="MBO2455035.1"/>
    <property type="molecule type" value="Genomic_DNA"/>
</dbReference>
<dbReference type="InterPro" id="IPR001387">
    <property type="entry name" value="Cro/C1-type_HTH"/>
</dbReference>
<dbReference type="AlphaFoldDB" id="A0A939TG39"/>
<dbReference type="Pfam" id="PF03995">
    <property type="entry name" value="Inhibitor_I36"/>
    <property type="match status" value="1"/>
</dbReference>
<dbReference type="SUPFAM" id="SSF47413">
    <property type="entry name" value="lambda repressor-like DNA-binding domains"/>
    <property type="match status" value="1"/>
</dbReference>
<feature type="region of interest" description="Disordered" evidence="1">
    <location>
        <begin position="155"/>
        <end position="174"/>
    </location>
</feature>
<dbReference type="Pfam" id="PF13560">
    <property type="entry name" value="HTH_31"/>
    <property type="match status" value="1"/>
</dbReference>
<keyword evidence="2" id="KW-0472">Membrane</keyword>
<dbReference type="GO" id="GO:0003677">
    <property type="term" value="F:DNA binding"/>
    <property type="evidence" value="ECO:0007669"/>
    <property type="project" value="InterPro"/>
</dbReference>
<evidence type="ECO:0000256" key="2">
    <source>
        <dbReference type="SAM" id="Phobius"/>
    </source>
</evidence>
<evidence type="ECO:0000313" key="4">
    <source>
        <dbReference type="Proteomes" id="UP000669179"/>
    </source>
</evidence>
<evidence type="ECO:0000313" key="3">
    <source>
        <dbReference type="EMBL" id="MBO2455035.1"/>
    </source>
</evidence>